<sequence>MSSDPSTPDPGTTDTLYTTKTVPTHRRRAYWREALSQTFGAVDMGVPGNADCGTIRASLLGPMQAVTVDGDPLRARRTQRLIAGSDNDDYVVVKLLSSGVARIEQDGREAYVRPGQLFVYDMARPVRLTLPERFRTKSLVLPREVLGLSESDLRQITAAPLGSESAVGGLLTPLLSRLVDSAAAYPQRTGELIARNVVDLVQTLAEERLGRCAEDSASGARMSLVRIRAYIDRHLAHPDLTPDSIARAHHISVRYLHKLFEMEGITVSRWIQQRRLEHCRRDLARRESADLTVAAVAHRWGFTSASHFSRVFRAAFGVSPAEWRNSALRERSAFLRGRTAADHASLSVEQAASA</sequence>
<protein>
    <submittedName>
        <fullName evidence="5">Helix-turn-helix domain-containing protein</fullName>
    </submittedName>
</protein>
<dbReference type="Proteomes" id="UP001551011">
    <property type="component" value="Unassembled WGS sequence"/>
</dbReference>
<dbReference type="InterPro" id="IPR035418">
    <property type="entry name" value="AraC-bd_2"/>
</dbReference>
<evidence type="ECO:0000259" key="4">
    <source>
        <dbReference type="PROSITE" id="PS01124"/>
    </source>
</evidence>
<evidence type="ECO:0000256" key="3">
    <source>
        <dbReference type="ARBA" id="ARBA00023163"/>
    </source>
</evidence>
<dbReference type="PRINTS" id="PR00032">
    <property type="entry name" value="HTHARAC"/>
</dbReference>
<comment type="caution">
    <text evidence="5">The sequence shown here is derived from an EMBL/GenBank/DDBJ whole genome shotgun (WGS) entry which is preliminary data.</text>
</comment>
<name>A0ABV3A161_9ACTN</name>
<organism evidence="5 6">
    <name type="scientific">Streptomyces flaveolus</name>
    <dbReference type="NCBI Taxonomy" id="67297"/>
    <lineage>
        <taxon>Bacteria</taxon>
        <taxon>Bacillati</taxon>
        <taxon>Actinomycetota</taxon>
        <taxon>Actinomycetes</taxon>
        <taxon>Kitasatosporales</taxon>
        <taxon>Streptomycetaceae</taxon>
        <taxon>Streptomyces</taxon>
    </lineage>
</organism>
<evidence type="ECO:0000313" key="6">
    <source>
        <dbReference type="Proteomes" id="UP001551011"/>
    </source>
</evidence>
<dbReference type="InterPro" id="IPR020449">
    <property type="entry name" value="Tscrpt_reg_AraC-type_HTH"/>
</dbReference>
<dbReference type="EMBL" id="JBFAEG010000001">
    <property type="protein sequence ID" value="MEU5705674.1"/>
    <property type="molecule type" value="Genomic_DNA"/>
</dbReference>
<dbReference type="Pfam" id="PF14525">
    <property type="entry name" value="AraC_binding_2"/>
    <property type="match status" value="1"/>
</dbReference>
<accession>A0ABV3A161</accession>
<reference evidence="5 6" key="1">
    <citation type="submission" date="2024-06" db="EMBL/GenBank/DDBJ databases">
        <title>The Natural Products Discovery Center: Release of the First 8490 Sequenced Strains for Exploring Actinobacteria Biosynthetic Diversity.</title>
        <authorList>
            <person name="Kalkreuter E."/>
            <person name="Kautsar S.A."/>
            <person name="Yang D."/>
            <person name="Bader C.D."/>
            <person name="Teijaro C.N."/>
            <person name="Fluegel L."/>
            <person name="Davis C.M."/>
            <person name="Simpson J.R."/>
            <person name="Lauterbach L."/>
            <person name="Steele A.D."/>
            <person name="Gui C."/>
            <person name="Meng S."/>
            <person name="Li G."/>
            <person name="Viehrig K."/>
            <person name="Ye F."/>
            <person name="Su P."/>
            <person name="Kiefer A.F."/>
            <person name="Nichols A."/>
            <person name="Cepeda A.J."/>
            <person name="Yan W."/>
            <person name="Fan B."/>
            <person name="Jiang Y."/>
            <person name="Adhikari A."/>
            <person name="Zheng C.-J."/>
            <person name="Schuster L."/>
            <person name="Cowan T.M."/>
            <person name="Smanski M.J."/>
            <person name="Chevrette M.G."/>
            <person name="De Carvalho L.P.S."/>
            <person name="Shen B."/>
        </authorList>
    </citation>
    <scope>NUCLEOTIDE SEQUENCE [LARGE SCALE GENOMIC DNA]</scope>
    <source>
        <strain evidence="5 6">NPDC020594</strain>
    </source>
</reference>
<keyword evidence="1" id="KW-0805">Transcription regulation</keyword>
<evidence type="ECO:0000313" key="5">
    <source>
        <dbReference type="EMBL" id="MEU5705674.1"/>
    </source>
</evidence>
<keyword evidence="2" id="KW-0238">DNA-binding</keyword>
<dbReference type="InterPro" id="IPR018060">
    <property type="entry name" value="HTH_AraC"/>
</dbReference>
<dbReference type="Gene3D" id="1.10.10.60">
    <property type="entry name" value="Homeodomain-like"/>
    <property type="match status" value="1"/>
</dbReference>
<dbReference type="SMART" id="SM00342">
    <property type="entry name" value="HTH_ARAC"/>
    <property type="match status" value="1"/>
</dbReference>
<dbReference type="PANTHER" id="PTHR46796">
    <property type="entry name" value="HTH-TYPE TRANSCRIPTIONAL ACTIVATOR RHAS-RELATED"/>
    <property type="match status" value="1"/>
</dbReference>
<dbReference type="Pfam" id="PF12833">
    <property type="entry name" value="HTH_18"/>
    <property type="match status" value="1"/>
</dbReference>
<proteinExistence type="predicted"/>
<dbReference type="SUPFAM" id="SSF46689">
    <property type="entry name" value="Homeodomain-like"/>
    <property type="match status" value="1"/>
</dbReference>
<keyword evidence="6" id="KW-1185">Reference proteome</keyword>
<evidence type="ECO:0000256" key="1">
    <source>
        <dbReference type="ARBA" id="ARBA00023015"/>
    </source>
</evidence>
<dbReference type="RefSeq" id="WP_078876694.1">
    <property type="nucleotide sequence ID" value="NZ_JBFAEG010000001.1"/>
</dbReference>
<feature type="domain" description="HTH araC/xylS-type" evidence="4">
    <location>
        <begin position="225"/>
        <end position="326"/>
    </location>
</feature>
<gene>
    <name evidence="5" type="ORF">AB0H04_02075</name>
</gene>
<keyword evidence="3" id="KW-0804">Transcription</keyword>
<dbReference type="InterPro" id="IPR050204">
    <property type="entry name" value="AraC_XylS_family_regulators"/>
</dbReference>
<dbReference type="InterPro" id="IPR009057">
    <property type="entry name" value="Homeodomain-like_sf"/>
</dbReference>
<dbReference type="PROSITE" id="PS01124">
    <property type="entry name" value="HTH_ARAC_FAMILY_2"/>
    <property type="match status" value="1"/>
</dbReference>
<evidence type="ECO:0000256" key="2">
    <source>
        <dbReference type="ARBA" id="ARBA00023125"/>
    </source>
</evidence>
<dbReference type="PANTHER" id="PTHR46796:SF6">
    <property type="entry name" value="ARAC SUBFAMILY"/>
    <property type="match status" value="1"/>
</dbReference>